<evidence type="ECO:0000259" key="1">
    <source>
        <dbReference type="Pfam" id="PF12740"/>
    </source>
</evidence>
<dbReference type="Pfam" id="PF12740">
    <property type="entry name" value="PETase"/>
    <property type="match status" value="1"/>
</dbReference>
<organism evidence="2 3">
    <name type="scientific">Shimwellia blattae (strain ATCC 29907 / DSM 4481 / JCM 1650 / NBRC 105725 / CDC 9005-74)</name>
    <name type="common">Escherichia blattae</name>
    <dbReference type="NCBI Taxonomy" id="630626"/>
    <lineage>
        <taxon>Bacteria</taxon>
        <taxon>Pseudomonadati</taxon>
        <taxon>Pseudomonadota</taxon>
        <taxon>Gammaproteobacteria</taxon>
        <taxon>Enterobacterales</taxon>
        <taxon>Enterobacteriaceae</taxon>
        <taxon>Shimwellia</taxon>
    </lineage>
</organism>
<dbReference type="InterPro" id="IPR041127">
    <property type="entry name" value="PET_hydrolase/cutinase-like"/>
</dbReference>
<dbReference type="EMBL" id="CP001560">
    <property type="protein sequence ID" value="AFJ48671.1"/>
    <property type="molecule type" value="Genomic_DNA"/>
</dbReference>
<sequence>MAPLKQSTAVLPDAVCNNTLFLMGVYTMTFTRKLIAALPAMLLCTSLTGVTTMSHAETTNPNAPVSLVEKWDKTFAESQKVSHRKVTFPNRYGITLVGDLYVPVDRGDRKLAAIAVSGPFGAVKEQSSGLYAQTLAEQGFVTLAFDPSYTGESGGYPRNVASPDINTEDFSAAVDFLGLQKEVDRDRIGLLGICGWGGMALNAATMDTRVKAVATSVMYDMSRAMGHGVGNGKDRYSTADRRIVLRYLNAQRWKDAQSGTIAQSNHDIYVDNSGHASAADRALPETLPANPDPVLKEFFDYYRMPRGFHPRSVNSNGAWNTTMPLAFMNMPLLSYASEMTIPALIVTGEHAHSRYFAEDAYNALGSKDKTLLIVPGANHVDLYDNVAGKIPFSRFEQFFKTKLK</sequence>
<dbReference type="Gene3D" id="3.40.50.1820">
    <property type="entry name" value="alpha/beta hydrolase"/>
    <property type="match status" value="1"/>
</dbReference>
<evidence type="ECO:0000313" key="2">
    <source>
        <dbReference type="EMBL" id="AFJ48671.1"/>
    </source>
</evidence>
<proteinExistence type="predicted"/>
<feature type="domain" description="PET hydrolase/cutinase-like" evidence="1">
    <location>
        <begin position="80"/>
        <end position="223"/>
    </location>
</feature>
<dbReference type="PANTHER" id="PTHR47751:SF1">
    <property type="entry name" value="SUPERFAMILY HYDROLASE, PUTATIVE (AFU_ORTHOLOGUE AFUA_2G16580)-RELATED"/>
    <property type="match status" value="1"/>
</dbReference>
<dbReference type="STRING" id="630626.EBL_c36200"/>
<dbReference type="HOGENOM" id="CLU_048587_0_1_6"/>
<dbReference type="AlphaFoldDB" id="I2BDR7"/>
<dbReference type="PANTHER" id="PTHR47751">
    <property type="entry name" value="SUPERFAMILY HYDROLASE, PUTATIVE (AFU_ORTHOLOGUE AFUA_2G16580)-RELATED"/>
    <property type="match status" value="1"/>
</dbReference>
<gene>
    <name evidence="2" type="ordered locus">EBL_c36200</name>
</gene>
<evidence type="ECO:0000313" key="3">
    <source>
        <dbReference type="Proteomes" id="UP000001955"/>
    </source>
</evidence>
<dbReference type="KEGG" id="ebt:EBL_c36200"/>
<dbReference type="PATRIC" id="fig|630626.3.peg.3533"/>
<protein>
    <recommendedName>
        <fullName evidence="1">PET hydrolase/cutinase-like domain-containing protein</fullName>
    </recommendedName>
</protein>
<dbReference type="Gene3D" id="1.10.10.800">
    <property type="match status" value="1"/>
</dbReference>
<dbReference type="InterPro" id="IPR029058">
    <property type="entry name" value="AB_hydrolase_fold"/>
</dbReference>
<name>I2BDR7_SHIBC</name>
<dbReference type="InterPro" id="IPR051411">
    <property type="entry name" value="Polyketide_trans_af380"/>
</dbReference>
<dbReference type="SUPFAM" id="SSF53474">
    <property type="entry name" value="alpha/beta-Hydrolases"/>
    <property type="match status" value="1"/>
</dbReference>
<keyword evidence="3" id="KW-1185">Reference proteome</keyword>
<dbReference type="eggNOG" id="COG1073">
    <property type="taxonomic scope" value="Bacteria"/>
</dbReference>
<accession>I2BDR7</accession>
<dbReference type="Proteomes" id="UP000001955">
    <property type="component" value="Chromosome"/>
</dbReference>
<reference evidence="2 3" key="1">
    <citation type="journal article" date="2012" name="J. Bacteriol.">
        <title>Complete genome sequence of the B12-producing Shimwellia blattae strain DSM 4481, isolated from a cockroach.</title>
        <authorList>
            <person name="Brzuszkiewicz E."/>
            <person name="Waschkowitz T."/>
            <person name="Wiezer A."/>
            <person name="Daniel R."/>
        </authorList>
    </citation>
    <scope>NUCLEOTIDE SEQUENCE [LARGE SCALE GENOMIC DNA]</scope>
    <source>
        <strain evidence="3">ATCC 29907 / DSM 4481 / JCM 1650 / NBRC 105725 / CDC 9005-74</strain>
    </source>
</reference>